<comment type="caution">
    <text evidence="5">The sequence shown here is derived from an EMBL/GenBank/DDBJ whole genome shotgun (WGS) entry which is preliminary data.</text>
</comment>
<dbReference type="InterPro" id="IPR029058">
    <property type="entry name" value="AB_hydrolase_fold"/>
</dbReference>
<dbReference type="OrthoDB" id="3668964at2"/>
<organism evidence="5 6">
    <name type="scientific">Niastella yeongjuensis</name>
    <dbReference type="NCBI Taxonomy" id="354355"/>
    <lineage>
        <taxon>Bacteria</taxon>
        <taxon>Pseudomonadati</taxon>
        <taxon>Bacteroidota</taxon>
        <taxon>Chitinophagia</taxon>
        <taxon>Chitinophagales</taxon>
        <taxon>Chitinophagaceae</taxon>
        <taxon>Niastella</taxon>
    </lineage>
</organism>
<dbReference type="AlphaFoldDB" id="A0A1V9F782"/>
<keyword evidence="1" id="KW-0719">Serine esterase</keyword>
<sequence length="410" mass="44498">MKRILAASQVRITIACLFLLFIGLGSGAQLPLVYPVENTGAGYPLPPLPTLDQLSAIEPLPDPFMWSNGSGRSTNFTDWARRRSEIKAEIENYEIGPKPNRPDTISATWIPGATPTTGTLQVIVTVNGQTLTLSSAISLPAGTGPFPAVIGMNSLNGSLPADIFTSRNIARITFTHNQVTTYPTPQATDPYFRLYPNFNRDNIGQYSAWAWGVSRIIDGLELVKSSLPIDLKHLGVTGCSYAGKMALFAGAFDERIALTIAQESGGGGAPAWRVSETLGDVEKLGSTSHEWFKESMFQFAGTNVSKLPHDHHELMAMVAPRALLVTGNTDFTWLANPSCYVSARAAQEVWKTFGIGDRFGFYIDGGHNHCAIPDAQKPAIEAFVEKFLLGNTNANTAIAVNPYPDMDYQR</sequence>
<dbReference type="GO" id="GO:0052689">
    <property type="term" value="F:carboxylic ester hydrolase activity"/>
    <property type="evidence" value="ECO:0007669"/>
    <property type="project" value="UniProtKB-KW"/>
</dbReference>
<keyword evidence="6" id="KW-1185">Reference proteome</keyword>
<protein>
    <recommendedName>
        <fullName evidence="4">4-O-methyl-glucuronoyl methylesterase-like domain-containing protein</fullName>
    </recommendedName>
</protein>
<dbReference type="EMBL" id="LVXG01000004">
    <property type="protein sequence ID" value="OQP54273.1"/>
    <property type="molecule type" value="Genomic_DNA"/>
</dbReference>
<evidence type="ECO:0000256" key="2">
    <source>
        <dbReference type="ARBA" id="ARBA00022729"/>
    </source>
</evidence>
<evidence type="ECO:0000256" key="3">
    <source>
        <dbReference type="ARBA" id="ARBA00022801"/>
    </source>
</evidence>
<keyword evidence="3" id="KW-0378">Hydrolase</keyword>
<dbReference type="SUPFAM" id="SSF53474">
    <property type="entry name" value="alpha/beta-Hydrolases"/>
    <property type="match status" value="1"/>
</dbReference>
<dbReference type="RefSeq" id="WP_081197579.1">
    <property type="nucleotide sequence ID" value="NZ_FOCZ01000011.1"/>
</dbReference>
<accession>A0A1V9F782</accession>
<dbReference type="Proteomes" id="UP000192610">
    <property type="component" value="Unassembled WGS sequence"/>
</dbReference>
<name>A0A1V9F782_9BACT</name>
<evidence type="ECO:0000256" key="1">
    <source>
        <dbReference type="ARBA" id="ARBA00022487"/>
    </source>
</evidence>
<dbReference type="InterPro" id="IPR054579">
    <property type="entry name" value="GCE-like_dom"/>
</dbReference>
<gene>
    <name evidence="5" type="ORF">A4H97_22550</name>
</gene>
<reference evidence="6" key="1">
    <citation type="submission" date="2016-04" db="EMBL/GenBank/DDBJ databases">
        <authorList>
            <person name="Chen L."/>
            <person name="Zhuang W."/>
            <person name="Wang G."/>
        </authorList>
    </citation>
    <scope>NUCLEOTIDE SEQUENCE [LARGE SCALE GENOMIC DNA]</scope>
    <source>
        <strain evidence="6">17621</strain>
    </source>
</reference>
<evidence type="ECO:0000259" key="4">
    <source>
        <dbReference type="Pfam" id="PF22244"/>
    </source>
</evidence>
<keyword evidence="2" id="KW-0732">Signal</keyword>
<evidence type="ECO:0000313" key="5">
    <source>
        <dbReference type="EMBL" id="OQP54273.1"/>
    </source>
</evidence>
<dbReference type="STRING" id="354355.SAMN05660816_05201"/>
<evidence type="ECO:0000313" key="6">
    <source>
        <dbReference type="Proteomes" id="UP000192610"/>
    </source>
</evidence>
<feature type="domain" description="4-O-methyl-glucuronoyl methylesterase-like" evidence="4">
    <location>
        <begin position="123"/>
        <end position="354"/>
    </location>
</feature>
<dbReference type="Gene3D" id="3.40.50.1820">
    <property type="entry name" value="alpha/beta hydrolase"/>
    <property type="match status" value="1"/>
</dbReference>
<proteinExistence type="predicted"/>
<dbReference type="Pfam" id="PF22244">
    <property type="entry name" value="GCE_fung"/>
    <property type="match status" value="1"/>
</dbReference>